<proteinExistence type="predicted"/>
<gene>
    <name evidence="1" type="ORF">O6H91_23G010500</name>
</gene>
<sequence>MLYMGTPHDYEFFLAARVMMRSIANLKVEADLVVIVSRDVPKDWITTLISDGVRVISVDNIQNPYRNQPNFDMRFMFTLNKIYAWSLVEYNRVVMLDADNLFLQKTDELFQCGQFCAAFIDPCNFHTGLFVLEPSIETFKDLLHEIEIGRKNRDGADQGFLISHFDDLLERPLFQPPANGSKLTGFYRLPLGYQMDAVFFYLRLKWNVPCGPNSVITFPSLPMMKPWYWWSWPVLPLGLAWHEQRRATIGYGSQIPVLATESLLYMVTIIAAIILQRRFPPSERALLLKSSTGRVLCYEQLSFFYVLAMKTMPILAVAGSFVFPFFLVPTTVHPLIGWSIFLLGSMSLSVVASVCFQFPSLAGMTPWFSVVGGLLVMACPFYSNGIIRILSIALYFFLVSPPLWWALTEITATREVLPGQEPLMAWTNTRQEPQSELMKLC</sequence>
<accession>A0ACC2A827</accession>
<name>A0ACC2A827_DIPCM</name>
<comment type="caution">
    <text evidence="1">The sequence shown here is derived from an EMBL/GenBank/DDBJ whole genome shotgun (WGS) entry which is preliminary data.</text>
</comment>
<dbReference type="Proteomes" id="UP001162992">
    <property type="component" value="Chromosome 23"/>
</dbReference>
<keyword evidence="2" id="KW-1185">Reference proteome</keyword>
<dbReference type="EMBL" id="CM055114">
    <property type="protein sequence ID" value="KAJ7513680.1"/>
    <property type="molecule type" value="Genomic_DNA"/>
</dbReference>
<organism evidence="1 2">
    <name type="scientific">Diphasiastrum complanatum</name>
    <name type="common">Issler's clubmoss</name>
    <name type="synonym">Lycopodium complanatum</name>
    <dbReference type="NCBI Taxonomy" id="34168"/>
    <lineage>
        <taxon>Eukaryota</taxon>
        <taxon>Viridiplantae</taxon>
        <taxon>Streptophyta</taxon>
        <taxon>Embryophyta</taxon>
        <taxon>Tracheophyta</taxon>
        <taxon>Lycopodiopsida</taxon>
        <taxon>Lycopodiales</taxon>
        <taxon>Lycopodiaceae</taxon>
        <taxon>Lycopodioideae</taxon>
        <taxon>Diphasiastrum</taxon>
    </lineage>
</organism>
<evidence type="ECO:0000313" key="2">
    <source>
        <dbReference type="Proteomes" id="UP001162992"/>
    </source>
</evidence>
<protein>
    <submittedName>
        <fullName evidence="1">Uncharacterized protein</fullName>
    </submittedName>
</protein>
<reference evidence="2" key="1">
    <citation type="journal article" date="2024" name="Proc. Natl. Acad. Sci. U.S.A.">
        <title>Extraordinary preservation of gene collinearity over three hundred million years revealed in homosporous lycophytes.</title>
        <authorList>
            <person name="Li C."/>
            <person name="Wickell D."/>
            <person name="Kuo L.Y."/>
            <person name="Chen X."/>
            <person name="Nie B."/>
            <person name="Liao X."/>
            <person name="Peng D."/>
            <person name="Ji J."/>
            <person name="Jenkins J."/>
            <person name="Williams M."/>
            <person name="Shu S."/>
            <person name="Plott C."/>
            <person name="Barry K."/>
            <person name="Rajasekar S."/>
            <person name="Grimwood J."/>
            <person name="Han X."/>
            <person name="Sun S."/>
            <person name="Hou Z."/>
            <person name="He W."/>
            <person name="Dai G."/>
            <person name="Sun C."/>
            <person name="Schmutz J."/>
            <person name="Leebens-Mack J.H."/>
            <person name="Li F.W."/>
            <person name="Wang L."/>
        </authorList>
    </citation>
    <scope>NUCLEOTIDE SEQUENCE [LARGE SCALE GENOMIC DNA]</scope>
    <source>
        <strain evidence="2">cv. PW_Plant_1</strain>
    </source>
</reference>
<evidence type="ECO:0000313" key="1">
    <source>
        <dbReference type="EMBL" id="KAJ7513680.1"/>
    </source>
</evidence>